<name>A0A9K3CNF0_9EUKA</name>
<dbReference type="InterPro" id="IPR050517">
    <property type="entry name" value="DDR_Repair_Kinase"/>
</dbReference>
<accession>A0A9K3CNF0</accession>
<dbReference type="AlphaFoldDB" id="A0A9K3CNF0"/>
<dbReference type="InterPro" id="IPR003152">
    <property type="entry name" value="FATC_dom"/>
</dbReference>
<gene>
    <name evidence="2" type="ORF">KIPB_001198</name>
</gene>
<dbReference type="SMART" id="SM00146">
    <property type="entry name" value="PI3Kc"/>
    <property type="match status" value="1"/>
</dbReference>
<dbReference type="Gene3D" id="3.30.1010.10">
    <property type="entry name" value="Phosphatidylinositol 3-kinase Catalytic Subunit, Chain A, domain 4"/>
    <property type="match status" value="1"/>
</dbReference>
<dbReference type="EMBL" id="BDIP01000162">
    <property type="protein sequence ID" value="GIQ80403.1"/>
    <property type="molecule type" value="Genomic_DNA"/>
</dbReference>
<dbReference type="SUPFAM" id="SSF56112">
    <property type="entry name" value="Protein kinase-like (PK-like)"/>
    <property type="match status" value="1"/>
</dbReference>
<keyword evidence="3" id="KW-1185">Reference proteome</keyword>
<reference evidence="2 3" key="1">
    <citation type="journal article" date="2018" name="PLoS ONE">
        <title>The draft genome of Kipferlia bialata reveals reductive genome evolution in fornicate parasites.</title>
        <authorList>
            <person name="Tanifuji G."/>
            <person name="Takabayashi S."/>
            <person name="Kume K."/>
            <person name="Takagi M."/>
            <person name="Nakayama T."/>
            <person name="Kamikawa R."/>
            <person name="Inagaki Y."/>
            <person name="Hashimoto T."/>
        </authorList>
    </citation>
    <scope>NUCLEOTIDE SEQUENCE [LARGE SCALE GENOMIC DNA]</scope>
    <source>
        <strain evidence="2">NY0173</strain>
    </source>
</reference>
<dbReference type="PANTHER" id="PTHR11139">
    <property type="entry name" value="ATAXIA TELANGIECTASIA MUTATED ATM -RELATED"/>
    <property type="match status" value="1"/>
</dbReference>
<dbReference type="GO" id="GO:0005634">
    <property type="term" value="C:nucleus"/>
    <property type="evidence" value="ECO:0007669"/>
    <property type="project" value="TreeGrafter"/>
</dbReference>
<evidence type="ECO:0000313" key="2">
    <source>
        <dbReference type="EMBL" id="GIQ80403.1"/>
    </source>
</evidence>
<evidence type="ECO:0000259" key="1">
    <source>
        <dbReference type="PROSITE" id="PS50290"/>
    </source>
</evidence>
<dbReference type="InterPro" id="IPR036940">
    <property type="entry name" value="PI3/4_kinase_cat_sf"/>
</dbReference>
<evidence type="ECO:0000313" key="3">
    <source>
        <dbReference type="Proteomes" id="UP000265618"/>
    </source>
</evidence>
<dbReference type="OrthoDB" id="381190at2759"/>
<comment type="caution">
    <text evidence="2">The sequence shown here is derived from an EMBL/GenBank/DDBJ whole genome shotgun (WGS) entry which is preliminary data.</text>
</comment>
<dbReference type="InterPro" id="IPR000403">
    <property type="entry name" value="PI3/4_kinase_cat_dom"/>
</dbReference>
<dbReference type="PROSITE" id="PS50290">
    <property type="entry name" value="PI3_4_KINASE_3"/>
    <property type="match status" value="1"/>
</dbReference>
<dbReference type="Proteomes" id="UP000265618">
    <property type="component" value="Unassembled WGS sequence"/>
</dbReference>
<sequence length="437" mass="48897">MQIRYAKWTVSMLVEPMRHAIGALARSSSRTRKKYSNDQLKAEYIQRLKNVTEQLPENQCLLPILVTMHPNPSLPSAYRRNDTLLPCMADYALYSVKTGSVHVFRSKAAPVRILVVSTSGSTHNLLVKVKDDLRIDARVFELMRRTNELLETSGSWQSECRLKPYFACPLAVQKGNSPRVGVLEMLPNGDTMNKDIQAQYNGYMPTVTEYTQAEAQFIKRHAASNQTGAPDMEQFFKGFVNDPKHRPKWGLRWLNYPSLREWTVHKERFTSSLALWSALGYLLDLGDRHLENILISSVTSDIMHIDFEAVFGHAHYLPVVERVPFRLTPNVIHCLGTVGVRGGFLAGLEDALVTFKAGQASIRGSLESLMFAGMRQDADTPYLGLGAEASIRAVIRRINGDHRGSPLEPGVLALALTTEASDPAVLAQMFVGWNPFV</sequence>
<dbReference type="GO" id="GO:0004674">
    <property type="term" value="F:protein serine/threonine kinase activity"/>
    <property type="evidence" value="ECO:0007669"/>
    <property type="project" value="TreeGrafter"/>
</dbReference>
<dbReference type="Gene3D" id="1.10.1070.11">
    <property type="entry name" value="Phosphatidylinositol 3-/4-kinase, catalytic domain"/>
    <property type="match status" value="1"/>
</dbReference>
<feature type="domain" description="PI3K/PI4K catalytic" evidence="1">
    <location>
        <begin position="97"/>
        <end position="425"/>
    </location>
</feature>
<dbReference type="SMART" id="SM01343">
    <property type="entry name" value="FATC"/>
    <property type="match status" value="1"/>
</dbReference>
<protein>
    <recommendedName>
        <fullName evidence="1">PI3K/PI4K catalytic domain-containing protein</fullName>
    </recommendedName>
</protein>
<organism evidence="2 3">
    <name type="scientific">Kipferlia bialata</name>
    <dbReference type="NCBI Taxonomy" id="797122"/>
    <lineage>
        <taxon>Eukaryota</taxon>
        <taxon>Metamonada</taxon>
        <taxon>Carpediemonas-like organisms</taxon>
        <taxon>Kipferlia</taxon>
    </lineage>
</organism>
<proteinExistence type="predicted"/>
<dbReference type="Pfam" id="PF00454">
    <property type="entry name" value="PI3_PI4_kinase"/>
    <property type="match status" value="1"/>
</dbReference>
<dbReference type="InterPro" id="IPR011009">
    <property type="entry name" value="Kinase-like_dom_sf"/>
</dbReference>
<dbReference type="Pfam" id="PF02260">
    <property type="entry name" value="FATC"/>
    <property type="match status" value="1"/>
</dbReference>